<gene>
    <name evidence="1" type="ORF">ERS852470_03002</name>
</gene>
<proteinExistence type="predicted"/>
<dbReference type="Proteomes" id="UP000095558">
    <property type="component" value="Unassembled WGS sequence"/>
</dbReference>
<protein>
    <submittedName>
        <fullName evidence="1">Uncharacterized protein</fullName>
    </submittedName>
</protein>
<reference evidence="1 2" key="1">
    <citation type="submission" date="2015-09" db="EMBL/GenBank/DDBJ databases">
        <authorList>
            <consortium name="Pathogen Informatics"/>
        </authorList>
    </citation>
    <scope>NUCLEOTIDE SEQUENCE [LARGE SCALE GENOMIC DNA]</scope>
    <source>
        <strain evidence="1 2">2789STDY5834855</strain>
    </source>
</reference>
<dbReference type="GeneID" id="83012088"/>
<sequence length="141" mass="16275">MELNSTSQPTKYIKKLTLEKCLNCNNKLTLYFYTKDYNSYTFLDIVIRNTKNRDEFICPFTINSPNSITIDLNNICQCLTDYEGSLSIVAKSSHTLFSITPILSKEKLIIDGFSHKSPYKLYIRTLENGELRLSSIINKKL</sequence>
<dbReference type="OrthoDB" id="1937204at2"/>
<evidence type="ECO:0000313" key="2">
    <source>
        <dbReference type="Proteomes" id="UP000095558"/>
    </source>
</evidence>
<organism evidence="1 2">
    <name type="scientific">Clostridium disporicum</name>
    <dbReference type="NCBI Taxonomy" id="84024"/>
    <lineage>
        <taxon>Bacteria</taxon>
        <taxon>Bacillati</taxon>
        <taxon>Bacillota</taxon>
        <taxon>Clostridia</taxon>
        <taxon>Eubacteriales</taxon>
        <taxon>Clostridiaceae</taxon>
        <taxon>Clostridium</taxon>
    </lineage>
</organism>
<name>A0A174GW10_9CLOT</name>
<evidence type="ECO:0000313" key="1">
    <source>
        <dbReference type="EMBL" id="CUO66723.1"/>
    </source>
</evidence>
<dbReference type="RefSeq" id="WP_042398662.1">
    <property type="nucleotide sequence ID" value="NZ_CYYT01000001.1"/>
</dbReference>
<dbReference type="AlphaFoldDB" id="A0A174GW10"/>
<accession>A0A174GW10</accession>
<dbReference type="EMBL" id="CYZV01000038">
    <property type="protein sequence ID" value="CUO66723.1"/>
    <property type="molecule type" value="Genomic_DNA"/>
</dbReference>